<proteinExistence type="predicted"/>
<keyword evidence="1" id="KW-0472">Membrane</keyword>
<evidence type="ECO:0000256" key="1">
    <source>
        <dbReference type="SAM" id="Phobius"/>
    </source>
</evidence>
<keyword evidence="2" id="KW-0496">Mitochondrion</keyword>
<gene>
    <name evidence="2" type="primary">orf187</name>
</gene>
<dbReference type="EMBL" id="MH138074">
    <property type="protein sequence ID" value="AWB36154.1"/>
    <property type="molecule type" value="Genomic_DNA"/>
</dbReference>
<reference evidence="2" key="1">
    <citation type="journal article" date="2018" name="Int. J. Biol. Macromol.">
        <title>Characterization and comparative mitogenomic analysis of six newly sequenced mitochondrial genomes from ectomycorrhizal fungi (Russula) and phylogenetic analysis of the Agaricomycetes.</title>
        <authorList>
            <person name="Li Q."/>
            <person name="Wang Q."/>
            <person name="Chen C."/>
            <person name="Jin X."/>
            <person name="Chen Z."/>
            <person name="Xiong C."/>
            <person name="Li P."/>
            <person name="Zhao J."/>
            <person name="Huang W."/>
        </authorList>
    </citation>
    <scope>NUCLEOTIDE SEQUENCE</scope>
</reference>
<feature type="transmembrane region" description="Helical" evidence="1">
    <location>
        <begin position="12"/>
        <end position="32"/>
    </location>
</feature>
<protein>
    <recommendedName>
        <fullName evidence="3">Transmembrane protein</fullName>
    </recommendedName>
</protein>
<dbReference type="RefSeq" id="YP_009487252.1">
    <property type="nucleotide sequence ID" value="NC_037775.1"/>
</dbReference>
<organism evidence="2">
    <name type="scientific">Russula foetens</name>
    <dbReference type="NCBI Taxonomy" id="131541"/>
    <lineage>
        <taxon>Eukaryota</taxon>
        <taxon>Fungi</taxon>
        <taxon>Dikarya</taxon>
        <taxon>Basidiomycota</taxon>
        <taxon>Agaricomycotina</taxon>
        <taxon>Agaricomycetes</taxon>
        <taxon>Russulales</taxon>
        <taxon>Russulaceae</taxon>
        <taxon>Russula</taxon>
    </lineage>
</organism>
<keyword evidence="1" id="KW-0812">Transmembrane</keyword>
<evidence type="ECO:0000313" key="2">
    <source>
        <dbReference type="EMBL" id="AWB36154.1"/>
    </source>
</evidence>
<dbReference type="GeneID" id="36940757"/>
<accession>A0A2S0U3W2</accession>
<dbReference type="AlphaFoldDB" id="A0A2S0U3W2"/>
<keyword evidence="1" id="KW-1133">Transmembrane helix</keyword>
<sequence length="187" mass="21529">MINYLIFENDLNMCYIFIGSGLFLSFSLYYLIRNNNIANLPNNTEAFTQEEIDAIINENAVTVINSDNLDDITDSETDISSNYQSSFDSDSDSEANFDDILNDPDLLFMPPFKSKFRDTEFIMPDVDLNVCPLEELKLFEFCSLYGQEMAEHSITEEDMMEIICLFKEDDLATNWINDLLLAIIKLL</sequence>
<evidence type="ECO:0008006" key="3">
    <source>
        <dbReference type="Google" id="ProtNLM"/>
    </source>
</evidence>
<name>A0A2S0U3W2_9AGAM</name>
<geneLocation type="mitochondrion" evidence="2"/>